<evidence type="ECO:0000313" key="3">
    <source>
        <dbReference type="Proteomes" id="UP001151287"/>
    </source>
</evidence>
<dbReference type="PANTHER" id="PTHR37250">
    <property type="entry name" value="OS05G0496000 PROTEIN"/>
    <property type="match status" value="1"/>
</dbReference>
<evidence type="ECO:0000256" key="1">
    <source>
        <dbReference type="SAM" id="MobiDB-lite"/>
    </source>
</evidence>
<dbReference type="EMBL" id="JAMQYH010000005">
    <property type="protein sequence ID" value="KAJ1686792.1"/>
    <property type="molecule type" value="Genomic_DNA"/>
</dbReference>
<dbReference type="PANTHER" id="PTHR37250:SF1">
    <property type="entry name" value="OS05G0496000 PROTEIN"/>
    <property type="match status" value="1"/>
</dbReference>
<reference evidence="2" key="1">
    <citation type="journal article" date="2022" name="Cell">
        <title>Repeat-based holocentromeres influence genome architecture and karyotype evolution.</title>
        <authorList>
            <person name="Hofstatter P.G."/>
            <person name="Thangavel G."/>
            <person name="Lux T."/>
            <person name="Neumann P."/>
            <person name="Vondrak T."/>
            <person name="Novak P."/>
            <person name="Zhang M."/>
            <person name="Costa L."/>
            <person name="Castellani M."/>
            <person name="Scott A."/>
            <person name="Toegelov H."/>
            <person name="Fuchs J."/>
            <person name="Mata-Sucre Y."/>
            <person name="Dias Y."/>
            <person name="Vanzela A.L.L."/>
            <person name="Huettel B."/>
            <person name="Almeida C.C.S."/>
            <person name="Simkova H."/>
            <person name="Souza G."/>
            <person name="Pedrosa-Harand A."/>
            <person name="Macas J."/>
            <person name="Mayer K.F.X."/>
            <person name="Houben A."/>
            <person name="Marques A."/>
        </authorList>
    </citation>
    <scope>NUCLEOTIDE SEQUENCE</scope>
    <source>
        <strain evidence="2">RhyBre1mFocal</strain>
    </source>
</reference>
<accession>A0A9Q0C3U4</accession>
<protein>
    <submittedName>
        <fullName evidence="2">Uncharacterized protein</fullName>
    </submittedName>
</protein>
<dbReference type="Proteomes" id="UP001151287">
    <property type="component" value="Unassembled WGS sequence"/>
</dbReference>
<feature type="region of interest" description="Disordered" evidence="1">
    <location>
        <begin position="92"/>
        <end position="117"/>
    </location>
</feature>
<dbReference type="OrthoDB" id="2012753at2759"/>
<feature type="compositionally biased region" description="Basic and acidic residues" evidence="1">
    <location>
        <begin position="92"/>
        <end position="103"/>
    </location>
</feature>
<comment type="caution">
    <text evidence="2">The sequence shown here is derived from an EMBL/GenBank/DDBJ whole genome shotgun (WGS) entry which is preliminary data.</text>
</comment>
<sequence length="117" mass="12738">MDPNIGKVPETEPKDSKHKVGKSKEENEENGNSNKGSMEKDHTRGDIEMEAEITPEDVEKAGGFGVRDDIGSLLPATIDATDLEESLLDARRFEEEGGREGEVTRPGIGWTGPSNDK</sequence>
<keyword evidence="3" id="KW-1185">Reference proteome</keyword>
<feature type="compositionally biased region" description="Basic and acidic residues" evidence="1">
    <location>
        <begin position="37"/>
        <end position="47"/>
    </location>
</feature>
<evidence type="ECO:0000313" key="2">
    <source>
        <dbReference type="EMBL" id="KAJ1686792.1"/>
    </source>
</evidence>
<name>A0A9Q0C3U4_9POAL</name>
<organism evidence="2 3">
    <name type="scientific">Rhynchospora breviuscula</name>
    <dbReference type="NCBI Taxonomy" id="2022672"/>
    <lineage>
        <taxon>Eukaryota</taxon>
        <taxon>Viridiplantae</taxon>
        <taxon>Streptophyta</taxon>
        <taxon>Embryophyta</taxon>
        <taxon>Tracheophyta</taxon>
        <taxon>Spermatophyta</taxon>
        <taxon>Magnoliopsida</taxon>
        <taxon>Liliopsida</taxon>
        <taxon>Poales</taxon>
        <taxon>Cyperaceae</taxon>
        <taxon>Cyperoideae</taxon>
        <taxon>Rhynchosporeae</taxon>
        <taxon>Rhynchospora</taxon>
    </lineage>
</organism>
<feature type="region of interest" description="Disordered" evidence="1">
    <location>
        <begin position="1"/>
        <end position="63"/>
    </location>
</feature>
<dbReference type="AlphaFoldDB" id="A0A9Q0C3U4"/>
<proteinExistence type="predicted"/>
<gene>
    <name evidence="2" type="ORF">LUZ63_018182</name>
</gene>